<keyword evidence="2" id="KW-0808">Transferase</keyword>
<name>A0A3S3VHF0_9HYPH</name>
<dbReference type="CDD" id="cd01918">
    <property type="entry name" value="HprK_C"/>
    <property type="match status" value="1"/>
</dbReference>
<feature type="domain" description="HPr kinase/phosphorylase C-terminal" evidence="1">
    <location>
        <begin position="5"/>
        <end position="90"/>
    </location>
</feature>
<proteinExistence type="predicted"/>
<dbReference type="Gene3D" id="3.40.50.300">
    <property type="entry name" value="P-loop containing nucleotide triphosphate hydrolases"/>
    <property type="match status" value="1"/>
</dbReference>
<dbReference type="SUPFAM" id="SSF53795">
    <property type="entry name" value="PEP carboxykinase-like"/>
    <property type="match status" value="1"/>
</dbReference>
<sequence length="163" mass="17523">MSDAEVNIHGTAIVAGRRGLLFVGPSGSGKSAIAFACLAQARRSGAFAALIADDRVLISRREDKLVARCPEAITGLIELRGSGIVRVESVPTATLHLAIQVISLPEEDRLPPENESYAIGRLGSLPLVRLWNGVRDPLAYLGALYPLLQQERPFSMLDPQILT</sequence>
<organism evidence="2 3">
    <name type="scientific">Neorhizobium lilium</name>
    <dbReference type="NCBI Taxonomy" id="2503024"/>
    <lineage>
        <taxon>Bacteria</taxon>
        <taxon>Pseudomonadati</taxon>
        <taxon>Pseudomonadota</taxon>
        <taxon>Alphaproteobacteria</taxon>
        <taxon>Hyphomicrobiales</taxon>
        <taxon>Rhizobiaceae</taxon>
        <taxon>Rhizobium/Agrobacterium group</taxon>
        <taxon>Neorhizobium</taxon>
    </lineage>
</organism>
<dbReference type="OrthoDB" id="8326226at2"/>
<evidence type="ECO:0000313" key="2">
    <source>
        <dbReference type="EMBL" id="RWX74603.1"/>
    </source>
</evidence>
<dbReference type="Proteomes" id="UP000287687">
    <property type="component" value="Unassembled WGS sequence"/>
</dbReference>
<dbReference type="InterPro" id="IPR011104">
    <property type="entry name" value="Hpr_kin/Pase_C"/>
</dbReference>
<comment type="caution">
    <text evidence="2">The sequence shown here is derived from an EMBL/GenBank/DDBJ whole genome shotgun (WGS) entry which is preliminary data.</text>
</comment>
<dbReference type="GO" id="GO:0005524">
    <property type="term" value="F:ATP binding"/>
    <property type="evidence" value="ECO:0007669"/>
    <property type="project" value="InterPro"/>
</dbReference>
<evidence type="ECO:0000259" key="1">
    <source>
        <dbReference type="Pfam" id="PF07475"/>
    </source>
</evidence>
<dbReference type="GO" id="GO:0000155">
    <property type="term" value="F:phosphorelay sensor kinase activity"/>
    <property type="evidence" value="ECO:0007669"/>
    <property type="project" value="InterPro"/>
</dbReference>
<evidence type="ECO:0000313" key="3">
    <source>
        <dbReference type="Proteomes" id="UP000287687"/>
    </source>
</evidence>
<dbReference type="InterPro" id="IPR027417">
    <property type="entry name" value="P-loop_NTPase"/>
</dbReference>
<dbReference type="Pfam" id="PF07475">
    <property type="entry name" value="Hpr_kinase_C"/>
    <property type="match status" value="1"/>
</dbReference>
<dbReference type="GO" id="GO:0006109">
    <property type="term" value="P:regulation of carbohydrate metabolic process"/>
    <property type="evidence" value="ECO:0007669"/>
    <property type="project" value="InterPro"/>
</dbReference>
<keyword evidence="3" id="KW-1185">Reference proteome</keyword>
<dbReference type="RefSeq" id="WP_128445694.1">
    <property type="nucleotide sequence ID" value="NZ_SBIP01000007.1"/>
</dbReference>
<protein>
    <submittedName>
        <fullName evidence="2">HPr kinase/phosphorylase</fullName>
    </submittedName>
</protein>
<dbReference type="EMBL" id="SBIP01000007">
    <property type="protein sequence ID" value="RWX74603.1"/>
    <property type="molecule type" value="Genomic_DNA"/>
</dbReference>
<gene>
    <name evidence="2" type="ORF">EPK99_24375</name>
</gene>
<accession>A0A3S3VHF0</accession>
<reference evidence="2 3" key="1">
    <citation type="submission" date="2019-01" db="EMBL/GenBank/DDBJ databases">
        <title>The draft genome of Rhizobium sp. 24NR.</title>
        <authorList>
            <person name="Liu L."/>
            <person name="Liang L."/>
            <person name="Shi S."/>
            <person name="Xu L."/>
            <person name="Wang X."/>
            <person name="Li L."/>
            <person name="Zhang X."/>
        </authorList>
    </citation>
    <scope>NUCLEOTIDE SEQUENCE [LARGE SCALE GENOMIC DNA]</scope>
    <source>
        <strain evidence="2 3">24NR</strain>
    </source>
</reference>
<dbReference type="AlphaFoldDB" id="A0A3S3VHF0"/>
<keyword evidence="2" id="KW-0418">Kinase</keyword>